<evidence type="ECO:0000256" key="4">
    <source>
        <dbReference type="ARBA" id="ARBA00012838"/>
    </source>
</evidence>
<proteinExistence type="predicted"/>
<evidence type="ECO:0000256" key="16">
    <source>
        <dbReference type="PROSITE-ProRule" id="PRU00209"/>
    </source>
</evidence>
<keyword evidence="12" id="KW-0648">Protein biosynthesis</keyword>
<dbReference type="Proteomes" id="UP000177208">
    <property type="component" value="Unassembled WGS sequence"/>
</dbReference>
<dbReference type="NCBIfam" id="TIGR00399">
    <property type="entry name" value="metG_C_term"/>
    <property type="match status" value="1"/>
</dbReference>
<keyword evidence="9" id="KW-0547">Nucleotide-binding</keyword>
<dbReference type="InterPro" id="IPR004495">
    <property type="entry name" value="Met-tRNA-synth_bsu_C"/>
</dbReference>
<dbReference type="PANTHER" id="PTHR11586:SF37">
    <property type="entry name" value="TRNA-BINDING DOMAIN-CONTAINING PROTEIN"/>
    <property type="match status" value="1"/>
</dbReference>
<reference evidence="18 19" key="1">
    <citation type="journal article" date="2016" name="Nat. Commun.">
        <title>Thousands of microbial genomes shed light on interconnected biogeochemical processes in an aquifer system.</title>
        <authorList>
            <person name="Anantharaman K."/>
            <person name="Brown C.T."/>
            <person name="Hug L.A."/>
            <person name="Sharon I."/>
            <person name="Castelle C.J."/>
            <person name="Probst A.J."/>
            <person name="Thomas B.C."/>
            <person name="Singh A."/>
            <person name="Wilkins M.J."/>
            <person name="Karaoz U."/>
            <person name="Brodie E.L."/>
            <person name="Williams K.H."/>
            <person name="Hubbard S.S."/>
            <person name="Banfield J.F."/>
        </authorList>
    </citation>
    <scope>NUCLEOTIDE SEQUENCE [LARGE SCALE GENOMIC DNA]</scope>
</reference>
<dbReference type="InterPro" id="IPR051270">
    <property type="entry name" value="Tyrosine-tRNA_ligase_regulator"/>
</dbReference>
<keyword evidence="11 16" id="KW-0694">RNA-binding</keyword>
<evidence type="ECO:0000256" key="12">
    <source>
        <dbReference type="ARBA" id="ARBA00022917"/>
    </source>
</evidence>
<evidence type="ECO:0000313" key="19">
    <source>
        <dbReference type="Proteomes" id="UP000177208"/>
    </source>
</evidence>
<dbReference type="PROSITE" id="PS50886">
    <property type="entry name" value="TRBD"/>
    <property type="match status" value="1"/>
</dbReference>
<dbReference type="GO" id="GO:0004825">
    <property type="term" value="F:methionine-tRNA ligase activity"/>
    <property type="evidence" value="ECO:0007669"/>
    <property type="project" value="UniProtKB-EC"/>
</dbReference>
<evidence type="ECO:0000256" key="5">
    <source>
        <dbReference type="ARBA" id="ARBA00018753"/>
    </source>
</evidence>
<dbReference type="EMBL" id="MFZG01000011">
    <property type="protein sequence ID" value="OGK17117.1"/>
    <property type="molecule type" value="Genomic_DNA"/>
</dbReference>
<dbReference type="SUPFAM" id="SSF50249">
    <property type="entry name" value="Nucleic acid-binding proteins"/>
    <property type="match status" value="1"/>
</dbReference>
<evidence type="ECO:0000259" key="17">
    <source>
        <dbReference type="PROSITE" id="PS50886"/>
    </source>
</evidence>
<keyword evidence="7 16" id="KW-0820">tRNA-binding</keyword>
<keyword evidence="6" id="KW-0963">Cytoplasm</keyword>
<accession>A0A1F7GE09</accession>
<sequence length="111" mass="12580">MAQITFAEWKKLQIRVGKIVNVERVPKTDKLYKLQVDIGEEKPRQVITGLVPYYSEEDLQDKKIITLTNLEPAKIAGEISEGMLLCATNREENKCVLLSVEKDFEPGTSIT</sequence>
<dbReference type="PANTHER" id="PTHR11586">
    <property type="entry name" value="TRNA-AMINOACYLATION COFACTOR ARC1 FAMILY MEMBER"/>
    <property type="match status" value="1"/>
</dbReference>
<comment type="function">
    <text evidence="1">Is required not only for elongation of protein synthesis but also for the initiation of all mRNA translation through initiator tRNA(fMet) aminoacylation.</text>
</comment>
<comment type="subcellular location">
    <subcellularLocation>
        <location evidence="2">Cytoplasm</location>
    </subcellularLocation>
</comment>
<evidence type="ECO:0000313" key="18">
    <source>
        <dbReference type="EMBL" id="OGK17117.1"/>
    </source>
</evidence>
<dbReference type="GO" id="GO:0000049">
    <property type="term" value="F:tRNA binding"/>
    <property type="evidence" value="ECO:0007669"/>
    <property type="project" value="UniProtKB-UniRule"/>
</dbReference>
<keyword evidence="8 18" id="KW-0436">Ligase</keyword>
<dbReference type="AlphaFoldDB" id="A0A1F7GE09"/>
<evidence type="ECO:0000256" key="3">
    <source>
        <dbReference type="ARBA" id="ARBA00011738"/>
    </source>
</evidence>
<evidence type="ECO:0000256" key="11">
    <source>
        <dbReference type="ARBA" id="ARBA00022884"/>
    </source>
</evidence>
<evidence type="ECO:0000256" key="13">
    <source>
        <dbReference type="ARBA" id="ARBA00023146"/>
    </source>
</evidence>
<name>A0A1F7GE09_9BACT</name>
<organism evidence="18 19">
    <name type="scientific">Candidatus Roizmanbacteria bacterium RIFCSPHIGHO2_01_FULL_39_12c</name>
    <dbReference type="NCBI Taxonomy" id="1802031"/>
    <lineage>
        <taxon>Bacteria</taxon>
        <taxon>Candidatus Roizmaniibacteriota</taxon>
    </lineage>
</organism>
<evidence type="ECO:0000256" key="14">
    <source>
        <dbReference type="ARBA" id="ARBA00030904"/>
    </source>
</evidence>
<keyword evidence="10" id="KW-0067">ATP-binding</keyword>
<evidence type="ECO:0000256" key="6">
    <source>
        <dbReference type="ARBA" id="ARBA00022490"/>
    </source>
</evidence>
<dbReference type="GO" id="GO:0005524">
    <property type="term" value="F:ATP binding"/>
    <property type="evidence" value="ECO:0007669"/>
    <property type="project" value="UniProtKB-KW"/>
</dbReference>
<evidence type="ECO:0000256" key="2">
    <source>
        <dbReference type="ARBA" id="ARBA00004496"/>
    </source>
</evidence>
<evidence type="ECO:0000256" key="9">
    <source>
        <dbReference type="ARBA" id="ARBA00022741"/>
    </source>
</evidence>
<evidence type="ECO:0000256" key="7">
    <source>
        <dbReference type="ARBA" id="ARBA00022555"/>
    </source>
</evidence>
<comment type="caution">
    <text evidence="18">The sequence shown here is derived from an EMBL/GenBank/DDBJ whole genome shotgun (WGS) entry which is preliminary data.</text>
</comment>
<evidence type="ECO:0000256" key="1">
    <source>
        <dbReference type="ARBA" id="ARBA00003314"/>
    </source>
</evidence>
<comment type="catalytic activity">
    <reaction evidence="15">
        <text>tRNA(Met) + L-methionine + ATP = L-methionyl-tRNA(Met) + AMP + diphosphate</text>
        <dbReference type="Rhea" id="RHEA:13481"/>
        <dbReference type="Rhea" id="RHEA-COMP:9667"/>
        <dbReference type="Rhea" id="RHEA-COMP:9698"/>
        <dbReference type="ChEBI" id="CHEBI:30616"/>
        <dbReference type="ChEBI" id="CHEBI:33019"/>
        <dbReference type="ChEBI" id="CHEBI:57844"/>
        <dbReference type="ChEBI" id="CHEBI:78442"/>
        <dbReference type="ChEBI" id="CHEBI:78530"/>
        <dbReference type="ChEBI" id="CHEBI:456215"/>
        <dbReference type="EC" id="6.1.1.10"/>
    </reaction>
</comment>
<keyword evidence="13" id="KW-0030">Aminoacyl-tRNA synthetase</keyword>
<protein>
    <recommendedName>
        <fullName evidence="5">Methionine--tRNA ligase</fullName>
        <ecNumber evidence="4">6.1.1.10</ecNumber>
    </recommendedName>
    <alternativeName>
        <fullName evidence="14">Methionyl-tRNA synthetase</fullName>
    </alternativeName>
</protein>
<evidence type="ECO:0000256" key="10">
    <source>
        <dbReference type="ARBA" id="ARBA00022840"/>
    </source>
</evidence>
<dbReference type="FunFam" id="2.40.50.140:FF:000042">
    <property type="entry name" value="Methionine--tRNA ligase"/>
    <property type="match status" value="1"/>
</dbReference>
<evidence type="ECO:0000256" key="8">
    <source>
        <dbReference type="ARBA" id="ARBA00022598"/>
    </source>
</evidence>
<dbReference type="Pfam" id="PF01588">
    <property type="entry name" value="tRNA_bind"/>
    <property type="match status" value="1"/>
</dbReference>
<evidence type="ECO:0000256" key="15">
    <source>
        <dbReference type="ARBA" id="ARBA00047364"/>
    </source>
</evidence>
<feature type="domain" description="TRNA-binding" evidence="17">
    <location>
        <begin position="8"/>
        <end position="111"/>
    </location>
</feature>
<dbReference type="InterPro" id="IPR002547">
    <property type="entry name" value="tRNA-bd_dom"/>
</dbReference>
<dbReference type="EC" id="6.1.1.10" evidence="4"/>
<dbReference type="InterPro" id="IPR012340">
    <property type="entry name" value="NA-bd_OB-fold"/>
</dbReference>
<comment type="subunit">
    <text evidence="3">Homodimer.</text>
</comment>
<dbReference type="Gene3D" id="2.40.50.140">
    <property type="entry name" value="Nucleic acid-binding proteins"/>
    <property type="match status" value="1"/>
</dbReference>
<gene>
    <name evidence="18" type="ORF">A2774_04860</name>
</gene>
<dbReference type="GO" id="GO:0005737">
    <property type="term" value="C:cytoplasm"/>
    <property type="evidence" value="ECO:0007669"/>
    <property type="project" value="UniProtKB-SubCell"/>
</dbReference>
<dbReference type="GO" id="GO:0006431">
    <property type="term" value="P:methionyl-tRNA aminoacylation"/>
    <property type="evidence" value="ECO:0007669"/>
    <property type="project" value="InterPro"/>
</dbReference>